<evidence type="ECO:0000256" key="1">
    <source>
        <dbReference type="ARBA" id="ARBA00004821"/>
    </source>
</evidence>
<dbReference type="FunFam" id="3.30.930.10:FF:000020">
    <property type="entry name" value="Octanoyltransferase"/>
    <property type="match status" value="1"/>
</dbReference>
<evidence type="ECO:0000256" key="3">
    <source>
        <dbReference type="ARBA" id="ARBA00022490"/>
    </source>
</evidence>
<evidence type="ECO:0000256" key="2">
    <source>
        <dbReference type="ARBA" id="ARBA00012334"/>
    </source>
</evidence>
<proteinExistence type="inferred from homology"/>
<evidence type="ECO:0000256" key="4">
    <source>
        <dbReference type="ARBA" id="ARBA00022679"/>
    </source>
</evidence>
<name>A0A382LNH2_9ZZZZ</name>
<dbReference type="PIRSF" id="PIRSF016262">
    <property type="entry name" value="LPLase"/>
    <property type="match status" value="1"/>
</dbReference>
<dbReference type="PROSITE" id="PS01313">
    <property type="entry name" value="LIPB"/>
    <property type="match status" value="1"/>
</dbReference>
<dbReference type="NCBIfam" id="TIGR00214">
    <property type="entry name" value="lipB"/>
    <property type="match status" value="1"/>
</dbReference>
<dbReference type="Pfam" id="PF21948">
    <property type="entry name" value="LplA-B_cat"/>
    <property type="match status" value="1"/>
</dbReference>
<dbReference type="InterPro" id="IPR045864">
    <property type="entry name" value="aa-tRNA-synth_II/BPL/LPL"/>
</dbReference>
<dbReference type="NCBIfam" id="NF010922">
    <property type="entry name" value="PRK14342.1"/>
    <property type="match status" value="1"/>
</dbReference>
<dbReference type="InterPro" id="IPR000544">
    <property type="entry name" value="Octanoyltransferase"/>
</dbReference>
<dbReference type="InterPro" id="IPR004143">
    <property type="entry name" value="BPL_LPL_catalytic"/>
</dbReference>
<dbReference type="GO" id="GO:0033819">
    <property type="term" value="F:lipoyl(octanoyl) transferase activity"/>
    <property type="evidence" value="ECO:0007669"/>
    <property type="project" value="UniProtKB-EC"/>
</dbReference>
<gene>
    <name evidence="7" type="ORF">METZ01_LOCUS291198</name>
</gene>
<dbReference type="Gene3D" id="3.30.930.10">
    <property type="entry name" value="Bira Bifunctional Protein, Domain 2"/>
    <property type="match status" value="1"/>
</dbReference>
<accession>A0A382LNH2</accession>
<organism evidence="7">
    <name type="scientific">marine metagenome</name>
    <dbReference type="NCBI Taxonomy" id="408172"/>
    <lineage>
        <taxon>unclassified sequences</taxon>
        <taxon>metagenomes</taxon>
        <taxon>ecological metagenomes</taxon>
    </lineage>
</organism>
<evidence type="ECO:0000256" key="5">
    <source>
        <dbReference type="ARBA" id="ARBA00023315"/>
    </source>
</evidence>
<dbReference type="SUPFAM" id="SSF55681">
    <property type="entry name" value="Class II aaRS and biotin synthetases"/>
    <property type="match status" value="1"/>
</dbReference>
<reference evidence="7" key="1">
    <citation type="submission" date="2018-05" db="EMBL/GenBank/DDBJ databases">
        <authorList>
            <person name="Lanie J.A."/>
            <person name="Ng W.-L."/>
            <person name="Kazmierczak K.M."/>
            <person name="Andrzejewski T.M."/>
            <person name="Davidsen T.M."/>
            <person name="Wayne K.J."/>
            <person name="Tettelin H."/>
            <person name="Glass J.I."/>
            <person name="Rusch D."/>
            <person name="Podicherti R."/>
            <person name="Tsui H.-C.T."/>
            <person name="Winkler M.E."/>
        </authorList>
    </citation>
    <scope>NUCLEOTIDE SEQUENCE</scope>
</reference>
<dbReference type="PANTHER" id="PTHR10993:SF7">
    <property type="entry name" value="LIPOYLTRANSFERASE 2, MITOCHONDRIAL-RELATED"/>
    <property type="match status" value="1"/>
</dbReference>
<keyword evidence="5" id="KW-0012">Acyltransferase</keyword>
<dbReference type="PROSITE" id="PS51733">
    <property type="entry name" value="BPL_LPL_CATALYTIC"/>
    <property type="match status" value="1"/>
</dbReference>
<keyword evidence="3" id="KW-0963">Cytoplasm</keyword>
<dbReference type="AlphaFoldDB" id="A0A382LNH2"/>
<dbReference type="UniPathway" id="UPA00538">
    <property type="reaction ID" value="UER00592"/>
</dbReference>
<dbReference type="CDD" id="cd16444">
    <property type="entry name" value="LipB"/>
    <property type="match status" value="1"/>
</dbReference>
<dbReference type="HAMAP" id="MF_00013">
    <property type="entry name" value="LipB"/>
    <property type="match status" value="1"/>
</dbReference>
<evidence type="ECO:0000259" key="6">
    <source>
        <dbReference type="PROSITE" id="PS51733"/>
    </source>
</evidence>
<keyword evidence="4" id="KW-0808">Transferase</keyword>
<dbReference type="InterPro" id="IPR020605">
    <property type="entry name" value="Octanoyltransferase_CS"/>
</dbReference>
<dbReference type="GO" id="GO:0009249">
    <property type="term" value="P:protein lipoylation"/>
    <property type="evidence" value="ECO:0007669"/>
    <property type="project" value="InterPro"/>
</dbReference>
<dbReference type="EC" id="2.3.1.181" evidence="2"/>
<protein>
    <recommendedName>
        <fullName evidence="2">lipoyl(octanoyl) transferase</fullName>
        <ecNumber evidence="2">2.3.1.181</ecNumber>
    </recommendedName>
</protein>
<sequence>MKSFTENRDSDTLDELWTLEHNSVFTQGLSGKPEHLLKATQIPIIQSDRGGQITYHAPGQLIIYCLIDIKRLGIGIKKMVSIIEQSLIEFLSTYDITAHTLKGAPGVYVNDSKIAALGLKVKQGRTYHGLSLNIDMDLSPYKLINPCGYSDLKVTQMRNLTDNMLSITNIKHELSEHLINSVSKTQILALKG</sequence>
<comment type="pathway">
    <text evidence="1">Protein modification; protein lipoylation via endogenous pathway; protein N(6)-(lipoyl)lysine from octanoyl-[acyl-carrier-protein]: step 1/2.</text>
</comment>
<dbReference type="EMBL" id="UINC01088271">
    <property type="protein sequence ID" value="SVC38344.1"/>
    <property type="molecule type" value="Genomic_DNA"/>
</dbReference>
<dbReference type="PANTHER" id="PTHR10993">
    <property type="entry name" value="OCTANOYLTRANSFERASE"/>
    <property type="match status" value="1"/>
</dbReference>
<feature type="domain" description="BPL/LPL catalytic" evidence="6">
    <location>
        <begin position="10"/>
        <end position="190"/>
    </location>
</feature>
<evidence type="ECO:0000313" key="7">
    <source>
        <dbReference type="EMBL" id="SVC38344.1"/>
    </source>
</evidence>